<reference evidence="1" key="2">
    <citation type="submission" date="2021-01" db="EMBL/GenBank/DDBJ databases">
        <authorList>
            <person name="Schikora-Tamarit M.A."/>
        </authorList>
    </citation>
    <scope>NUCLEOTIDE SEQUENCE</scope>
    <source>
        <strain evidence="1">CBS2887</strain>
    </source>
</reference>
<dbReference type="AlphaFoldDB" id="A0A9P8QD23"/>
<dbReference type="EMBL" id="JAEUBG010000466">
    <property type="protein sequence ID" value="KAH3688211.1"/>
    <property type="molecule type" value="Genomic_DNA"/>
</dbReference>
<evidence type="ECO:0000313" key="1">
    <source>
        <dbReference type="EMBL" id="KAH3688211.1"/>
    </source>
</evidence>
<proteinExistence type="predicted"/>
<keyword evidence="2" id="KW-1185">Reference proteome</keyword>
<evidence type="ECO:0000313" key="2">
    <source>
        <dbReference type="Proteomes" id="UP000774326"/>
    </source>
</evidence>
<name>A0A9P8QD23_WICPI</name>
<organism evidence="1 2">
    <name type="scientific">Wickerhamomyces pijperi</name>
    <name type="common">Yeast</name>
    <name type="synonym">Pichia pijperi</name>
    <dbReference type="NCBI Taxonomy" id="599730"/>
    <lineage>
        <taxon>Eukaryota</taxon>
        <taxon>Fungi</taxon>
        <taxon>Dikarya</taxon>
        <taxon>Ascomycota</taxon>
        <taxon>Saccharomycotina</taxon>
        <taxon>Saccharomycetes</taxon>
        <taxon>Phaffomycetales</taxon>
        <taxon>Wickerhamomycetaceae</taxon>
        <taxon>Wickerhamomyces</taxon>
    </lineage>
</organism>
<gene>
    <name evidence="1" type="ORF">WICPIJ_000797</name>
</gene>
<accession>A0A9P8QD23</accession>
<protein>
    <submittedName>
        <fullName evidence="1">Uncharacterized protein</fullName>
    </submittedName>
</protein>
<reference evidence="1" key="1">
    <citation type="journal article" date="2021" name="Open Biol.">
        <title>Shared evolutionary footprints suggest mitochondrial oxidative damage underlies multiple complex I losses in fungi.</title>
        <authorList>
            <person name="Schikora-Tamarit M.A."/>
            <person name="Marcet-Houben M."/>
            <person name="Nosek J."/>
            <person name="Gabaldon T."/>
        </authorList>
    </citation>
    <scope>NUCLEOTIDE SEQUENCE</scope>
    <source>
        <strain evidence="1">CBS2887</strain>
    </source>
</reference>
<comment type="caution">
    <text evidence="1">The sequence shown here is derived from an EMBL/GenBank/DDBJ whole genome shotgun (WGS) entry which is preliminary data.</text>
</comment>
<dbReference type="Proteomes" id="UP000774326">
    <property type="component" value="Unassembled WGS sequence"/>
</dbReference>
<sequence length="225" mass="25124">MSPNSSLEVNLSSLNQFSNKFLRSCCNKGLDNSMVSNWFNPPLSNKVEKYYLTSFVDSHNTLTFIEGRGDEDLRHGDSVDEQVGTGFQVVKVDETILGQKVNNTVLLRNLDADWEIRAGIRWEEDIHVLLLERWVVGIVVDFNDVQLTTGFGSVTTDEDLGWGGGAFKRNGREGSNVTFNGLRYISTLREQLNLTSDTTIFLGDTNDSKPIELFVGSEVYDLSVG</sequence>